<gene>
    <name evidence="1" type="ORF">Ccrd_025117</name>
</gene>
<name>A0A103XBC5_CYNCS</name>
<dbReference type="EMBL" id="LEKV01006019">
    <property type="protein sequence ID" value="KVH87600.1"/>
    <property type="molecule type" value="Genomic_DNA"/>
</dbReference>
<dbReference type="AlphaFoldDB" id="A0A103XBC5"/>
<dbReference type="STRING" id="59895.A0A103XBC5"/>
<dbReference type="Proteomes" id="UP000243975">
    <property type="component" value="Unassembled WGS sequence"/>
</dbReference>
<evidence type="ECO:0000313" key="1">
    <source>
        <dbReference type="EMBL" id="KVH87600.1"/>
    </source>
</evidence>
<organism evidence="1 2">
    <name type="scientific">Cynara cardunculus var. scolymus</name>
    <name type="common">Globe artichoke</name>
    <name type="synonym">Cynara scolymus</name>
    <dbReference type="NCBI Taxonomy" id="59895"/>
    <lineage>
        <taxon>Eukaryota</taxon>
        <taxon>Viridiplantae</taxon>
        <taxon>Streptophyta</taxon>
        <taxon>Embryophyta</taxon>
        <taxon>Tracheophyta</taxon>
        <taxon>Spermatophyta</taxon>
        <taxon>Magnoliopsida</taxon>
        <taxon>eudicotyledons</taxon>
        <taxon>Gunneridae</taxon>
        <taxon>Pentapetalae</taxon>
        <taxon>asterids</taxon>
        <taxon>campanulids</taxon>
        <taxon>Asterales</taxon>
        <taxon>Asteraceae</taxon>
        <taxon>Carduoideae</taxon>
        <taxon>Cardueae</taxon>
        <taxon>Carduinae</taxon>
        <taxon>Cynara</taxon>
    </lineage>
</organism>
<sequence length="207" mass="23349">MEEATIDSPARSYDRLTCTKLRSMLPCNYVRSYDRKRAQIVFRPPAPAAALLPSPENQLFLTQLTAVACVRVGLKPATYRSDCKGRRNKRKKLNDRLFALRAVVPNISKVGLAREFKAENKKVREEMSIERLRYLEATAIYYEAIGMVEDYQQAVLVANLGGIRETHGLHSNLGLKNSPQTKRQIRTVCSSQEIVALLLSPLQTPCN</sequence>
<comment type="caution">
    <text evidence="1">The sequence shown here is derived from an EMBL/GenBank/DDBJ whole genome shotgun (WGS) entry which is preliminary data.</text>
</comment>
<dbReference type="Gramene" id="KVH87600">
    <property type="protein sequence ID" value="KVH87600"/>
    <property type="gene ID" value="Ccrd_025117"/>
</dbReference>
<proteinExistence type="predicted"/>
<evidence type="ECO:0000313" key="2">
    <source>
        <dbReference type="Proteomes" id="UP000243975"/>
    </source>
</evidence>
<reference evidence="1 2" key="1">
    <citation type="journal article" date="2016" name="Sci. Rep.">
        <title>The genome sequence of the outbreeding globe artichoke constructed de novo incorporating a phase-aware low-pass sequencing strategy of F1 progeny.</title>
        <authorList>
            <person name="Scaglione D."/>
            <person name="Reyes-Chin-Wo S."/>
            <person name="Acquadro A."/>
            <person name="Froenicke L."/>
            <person name="Portis E."/>
            <person name="Beitel C."/>
            <person name="Tirone M."/>
            <person name="Mauro R."/>
            <person name="Lo Monaco A."/>
            <person name="Mauromicale G."/>
            <person name="Faccioli P."/>
            <person name="Cattivelli L."/>
            <person name="Rieseberg L."/>
            <person name="Michelmore R."/>
            <person name="Lanteri S."/>
        </authorList>
    </citation>
    <scope>NUCLEOTIDE SEQUENCE [LARGE SCALE GENOMIC DNA]</scope>
    <source>
        <strain evidence="1">2C</strain>
    </source>
</reference>
<protein>
    <recommendedName>
        <fullName evidence="3">BHLH domain-containing protein</fullName>
    </recommendedName>
</protein>
<keyword evidence="2" id="KW-1185">Reference proteome</keyword>
<accession>A0A103XBC5</accession>
<evidence type="ECO:0008006" key="3">
    <source>
        <dbReference type="Google" id="ProtNLM"/>
    </source>
</evidence>